<dbReference type="Proteomes" id="UP000320176">
    <property type="component" value="Unassembled WGS sequence"/>
</dbReference>
<feature type="transmembrane region" description="Helical" evidence="1">
    <location>
        <begin position="55"/>
        <end position="77"/>
    </location>
</feature>
<comment type="caution">
    <text evidence="2">The sequence shown here is derived from an EMBL/GenBank/DDBJ whole genome shotgun (WGS) entry which is preliminary data.</text>
</comment>
<keyword evidence="3" id="KW-1185">Reference proteome</keyword>
<reference evidence="2 3" key="1">
    <citation type="submission" date="2019-02" db="EMBL/GenBank/DDBJ databases">
        <title>Deep-cultivation of Planctomycetes and their phenomic and genomic characterization uncovers novel biology.</title>
        <authorList>
            <person name="Wiegand S."/>
            <person name="Jogler M."/>
            <person name="Boedeker C."/>
            <person name="Pinto D."/>
            <person name="Vollmers J."/>
            <person name="Rivas-Marin E."/>
            <person name="Kohn T."/>
            <person name="Peeters S.H."/>
            <person name="Heuer A."/>
            <person name="Rast P."/>
            <person name="Oberbeckmann S."/>
            <person name="Bunk B."/>
            <person name="Jeske O."/>
            <person name="Meyerdierks A."/>
            <person name="Storesund J.E."/>
            <person name="Kallscheuer N."/>
            <person name="Luecker S."/>
            <person name="Lage O.M."/>
            <person name="Pohl T."/>
            <person name="Merkel B.J."/>
            <person name="Hornburger P."/>
            <person name="Mueller R.-W."/>
            <person name="Bruemmer F."/>
            <person name="Labrenz M."/>
            <person name="Spormann A.M."/>
            <person name="Op Den Camp H."/>
            <person name="Overmann J."/>
            <person name="Amann R."/>
            <person name="Jetten M.S.M."/>
            <person name="Mascher T."/>
            <person name="Medema M.H."/>
            <person name="Devos D.P."/>
            <person name="Kaster A.-K."/>
            <person name="Ovreas L."/>
            <person name="Rohde M."/>
            <person name="Galperin M.Y."/>
            <person name="Jogler C."/>
        </authorList>
    </citation>
    <scope>NUCLEOTIDE SEQUENCE [LARGE SCALE GENOMIC DNA]</scope>
    <source>
        <strain evidence="2 3">Pla52n</strain>
    </source>
</reference>
<sequence>MDPAPINPYQAPQPSVEVPTLERLLGSEPLRFEFTLTDQGIRRALRTTQIRPEIINLRGGCGFLAIVPLAFLTFALLVGGTSLLMLGFTIVIFSMSVFPTLYLMRTLVKAHQHITGPARGWIDATSLHIEQANQTRIMYFDALVSAKHSQDWWALSFEQTRSQMEFLPRSAFTDQGRLEDTITVVDQLMPDTKPQPVDLRRLELPTRPLEFTPGDNAILYSGKLYMEDLVNTEFMSINRRAAKISWFIVLLILIAAIVISVTLGDSFFTALTAVVYVSVFLLLIVRAYLKIRRAKKHSRDDTQDKQIVWCSRGWFDADGIVSSTISGESKTKWAHFTKAEVTDRVIALQSPSPRAWHLFGRDQFENDEQWGNATDLVRNSGLLIES</sequence>
<feature type="transmembrane region" description="Helical" evidence="1">
    <location>
        <begin position="267"/>
        <end position="289"/>
    </location>
</feature>
<dbReference type="EMBL" id="SJPN01000006">
    <property type="protein sequence ID" value="TWT98454.1"/>
    <property type="molecule type" value="Genomic_DNA"/>
</dbReference>
<evidence type="ECO:0008006" key="4">
    <source>
        <dbReference type="Google" id="ProtNLM"/>
    </source>
</evidence>
<evidence type="ECO:0000313" key="2">
    <source>
        <dbReference type="EMBL" id="TWT98454.1"/>
    </source>
</evidence>
<keyword evidence="1" id="KW-0812">Transmembrane</keyword>
<dbReference type="AlphaFoldDB" id="A0A5C6AER4"/>
<protein>
    <recommendedName>
        <fullName evidence="4">YcxB-like protein domain-containing protein</fullName>
    </recommendedName>
</protein>
<dbReference type="OrthoDB" id="243569at2"/>
<dbReference type="RefSeq" id="WP_146522030.1">
    <property type="nucleotide sequence ID" value="NZ_CP151726.1"/>
</dbReference>
<keyword evidence="1" id="KW-0472">Membrane</keyword>
<feature type="transmembrane region" description="Helical" evidence="1">
    <location>
        <begin position="244"/>
        <end position="261"/>
    </location>
</feature>
<keyword evidence="1" id="KW-1133">Transmembrane helix</keyword>
<feature type="transmembrane region" description="Helical" evidence="1">
    <location>
        <begin position="83"/>
        <end position="104"/>
    </location>
</feature>
<evidence type="ECO:0000256" key="1">
    <source>
        <dbReference type="SAM" id="Phobius"/>
    </source>
</evidence>
<proteinExistence type="predicted"/>
<name>A0A5C6AER4_9BACT</name>
<gene>
    <name evidence="2" type="ORF">Pla52n_49680</name>
</gene>
<accession>A0A5C6AER4</accession>
<organism evidence="2 3">
    <name type="scientific">Stieleria varia</name>
    <dbReference type="NCBI Taxonomy" id="2528005"/>
    <lineage>
        <taxon>Bacteria</taxon>
        <taxon>Pseudomonadati</taxon>
        <taxon>Planctomycetota</taxon>
        <taxon>Planctomycetia</taxon>
        <taxon>Pirellulales</taxon>
        <taxon>Pirellulaceae</taxon>
        <taxon>Stieleria</taxon>
    </lineage>
</organism>
<evidence type="ECO:0000313" key="3">
    <source>
        <dbReference type="Proteomes" id="UP000320176"/>
    </source>
</evidence>